<proteinExistence type="predicted"/>
<name>A0A4U3M1A4_9ACTN</name>
<keyword evidence="3" id="KW-1185">Reference proteome</keyword>
<dbReference type="InterPro" id="IPR037401">
    <property type="entry name" value="SnoaL-like"/>
</dbReference>
<gene>
    <name evidence="2" type="ORF">FDA38_06740</name>
</gene>
<sequence>MAQTSASDNIKTVESVYDAFGRGDVGFILEQLTDDVDWASVSEAAPAPWHGVKHGKAEVPDFFKELAEALTVTEFTPLAIASNDTDVMAIIRFGATSTRTGKSAVMELHHWWRFRNGKIYHYRGTEDTAQTAQLLSED</sequence>
<dbReference type="SUPFAM" id="SSF54427">
    <property type="entry name" value="NTF2-like"/>
    <property type="match status" value="1"/>
</dbReference>
<dbReference type="Gene3D" id="3.10.450.50">
    <property type="match status" value="1"/>
</dbReference>
<dbReference type="PANTHER" id="PTHR41252:SF1">
    <property type="entry name" value="BLR2505 PROTEIN"/>
    <property type="match status" value="1"/>
</dbReference>
<comment type="caution">
    <text evidence="2">The sequence shown here is derived from an EMBL/GenBank/DDBJ whole genome shotgun (WGS) entry which is preliminary data.</text>
</comment>
<protein>
    <recommendedName>
        <fullName evidence="1">SnoaL-like domain-containing protein</fullName>
    </recommendedName>
</protein>
<evidence type="ECO:0000313" key="3">
    <source>
        <dbReference type="Proteomes" id="UP000305836"/>
    </source>
</evidence>
<dbReference type="InterPro" id="IPR032710">
    <property type="entry name" value="NTF2-like_dom_sf"/>
</dbReference>
<dbReference type="RefSeq" id="WP_137253168.1">
    <property type="nucleotide sequence ID" value="NZ_JBHSPQ010000001.1"/>
</dbReference>
<dbReference type="Pfam" id="PF12680">
    <property type="entry name" value="SnoaL_2"/>
    <property type="match status" value="1"/>
</dbReference>
<dbReference type="EMBL" id="SZPZ01000001">
    <property type="protein sequence ID" value="TKK82475.1"/>
    <property type="molecule type" value="Genomic_DNA"/>
</dbReference>
<dbReference type="AlphaFoldDB" id="A0A4U3M1A4"/>
<dbReference type="OrthoDB" id="8722217at2"/>
<evidence type="ECO:0000259" key="1">
    <source>
        <dbReference type="Pfam" id="PF12680"/>
    </source>
</evidence>
<feature type="domain" description="SnoaL-like" evidence="1">
    <location>
        <begin position="13"/>
        <end position="121"/>
    </location>
</feature>
<organism evidence="2 3">
    <name type="scientific">Kribbella jiaozuonensis</name>
    <dbReference type="NCBI Taxonomy" id="2575441"/>
    <lineage>
        <taxon>Bacteria</taxon>
        <taxon>Bacillati</taxon>
        <taxon>Actinomycetota</taxon>
        <taxon>Actinomycetes</taxon>
        <taxon>Propionibacteriales</taxon>
        <taxon>Kribbellaceae</taxon>
        <taxon>Kribbella</taxon>
    </lineage>
</organism>
<reference evidence="2 3" key="1">
    <citation type="submission" date="2019-04" db="EMBL/GenBank/DDBJ databases">
        <title>Kribbella sp. NEAU-THZ 27 nov., a novel actinomycete isolated from soil.</title>
        <authorList>
            <person name="Duan L."/>
        </authorList>
    </citation>
    <scope>NUCLEOTIDE SEQUENCE [LARGE SCALE GENOMIC DNA]</scope>
    <source>
        <strain evidence="3">NEAU-THZ27</strain>
    </source>
</reference>
<dbReference type="PANTHER" id="PTHR41252">
    <property type="entry name" value="BLR2505 PROTEIN"/>
    <property type="match status" value="1"/>
</dbReference>
<accession>A0A4U3M1A4</accession>
<dbReference type="Proteomes" id="UP000305836">
    <property type="component" value="Unassembled WGS sequence"/>
</dbReference>
<evidence type="ECO:0000313" key="2">
    <source>
        <dbReference type="EMBL" id="TKK82475.1"/>
    </source>
</evidence>